<dbReference type="PANTHER" id="PTHR40448">
    <property type="entry name" value="TWO-COMPONENT SENSOR HISTIDINE KINASE"/>
    <property type="match status" value="1"/>
</dbReference>
<dbReference type="PROSITE" id="PS50109">
    <property type="entry name" value="HIS_KIN"/>
    <property type="match status" value="1"/>
</dbReference>
<dbReference type="GO" id="GO:0005524">
    <property type="term" value="F:ATP binding"/>
    <property type="evidence" value="ECO:0007669"/>
    <property type="project" value="UniProtKB-KW"/>
</dbReference>
<evidence type="ECO:0000256" key="1">
    <source>
        <dbReference type="ARBA" id="ARBA00000085"/>
    </source>
</evidence>
<gene>
    <name evidence="11" type="ORF">VN24_17265</name>
</gene>
<dbReference type="Gene3D" id="1.10.287.130">
    <property type="match status" value="1"/>
</dbReference>
<dbReference type="OrthoDB" id="3173688at2"/>
<evidence type="ECO:0000259" key="10">
    <source>
        <dbReference type="PROSITE" id="PS50109"/>
    </source>
</evidence>
<evidence type="ECO:0000313" key="11">
    <source>
        <dbReference type="EMBL" id="AJY75982.1"/>
    </source>
</evidence>
<proteinExistence type="predicted"/>
<dbReference type="GO" id="GO:0042802">
    <property type="term" value="F:identical protein binding"/>
    <property type="evidence" value="ECO:0007669"/>
    <property type="project" value="TreeGrafter"/>
</dbReference>
<keyword evidence="4" id="KW-0808">Transferase</keyword>
<comment type="catalytic activity">
    <reaction evidence="1">
        <text>ATP + protein L-histidine = ADP + protein N-phospho-L-histidine.</text>
        <dbReference type="EC" id="2.7.13.3"/>
    </reaction>
</comment>
<feature type="transmembrane region" description="Helical" evidence="9">
    <location>
        <begin position="37"/>
        <end position="56"/>
    </location>
</feature>
<feature type="transmembrane region" description="Helical" evidence="9">
    <location>
        <begin position="130"/>
        <end position="148"/>
    </location>
</feature>
<feature type="transmembrane region" description="Helical" evidence="9">
    <location>
        <begin position="87"/>
        <end position="110"/>
    </location>
</feature>
<feature type="transmembrane region" description="Helical" evidence="9">
    <location>
        <begin position="169"/>
        <end position="189"/>
    </location>
</feature>
<evidence type="ECO:0000256" key="8">
    <source>
        <dbReference type="ARBA" id="ARBA00023012"/>
    </source>
</evidence>
<dbReference type="EC" id="2.7.13.3" evidence="2"/>
<keyword evidence="8" id="KW-0902">Two-component regulatory system</keyword>
<accession>A0A0D5NLU7</accession>
<dbReference type="AlphaFoldDB" id="A0A0D5NLU7"/>
<feature type="transmembrane region" description="Helical" evidence="9">
    <location>
        <begin position="62"/>
        <end position="80"/>
    </location>
</feature>
<keyword evidence="12" id="KW-1185">Reference proteome</keyword>
<keyword evidence="9" id="KW-1133">Transmembrane helix</keyword>
<dbReference type="InterPro" id="IPR036890">
    <property type="entry name" value="HATPase_C_sf"/>
</dbReference>
<dbReference type="InterPro" id="IPR039506">
    <property type="entry name" value="SPOB_a"/>
</dbReference>
<keyword evidence="6" id="KW-0418">Kinase</keyword>
<keyword evidence="3" id="KW-0597">Phosphoprotein</keyword>
<dbReference type="SUPFAM" id="SSF55890">
    <property type="entry name" value="Sporulation response regulatory protein Spo0B"/>
    <property type="match status" value="1"/>
</dbReference>
<keyword evidence="7" id="KW-0067">ATP-binding</keyword>
<dbReference type="InterPro" id="IPR003594">
    <property type="entry name" value="HATPase_dom"/>
</dbReference>
<evidence type="ECO:0000256" key="3">
    <source>
        <dbReference type="ARBA" id="ARBA00022553"/>
    </source>
</evidence>
<name>A0A0D5NLU7_9BACL</name>
<dbReference type="Pfam" id="PF14689">
    <property type="entry name" value="SPOB_a"/>
    <property type="match status" value="1"/>
</dbReference>
<evidence type="ECO:0000256" key="2">
    <source>
        <dbReference type="ARBA" id="ARBA00012438"/>
    </source>
</evidence>
<dbReference type="RefSeq" id="WP_045671410.1">
    <property type="nucleotide sequence ID" value="NZ_CP011058.1"/>
</dbReference>
<keyword evidence="5" id="KW-0547">Nucleotide-binding</keyword>
<keyword evidence="9" id="KW-0812">Transmembrane</keyword>
<feature type="transmembrane region" description="Helical" evidence="9">
    <location>
        <begin position="6"/>
        <end position="30"/>
    </location>
</feature>
<feature type="transmembrane region" description="Helical" evidence="9">
    <location>
        <begin position="201"/>
        <end position="222"/>
    </location>
</feature>
<reference evidence="12" key="2">
    <citation type="submission" date="2015-03" db="EMBL/GenBank/DDBJ databases">
        <title>Genome sequence of Paenibacillus beijingensis strain DSM 24997T.</title>
        <authorList>
            <person name="Kwak Y."/>
            <person name="Shin J.-H."/>
        </authorList>
    </citation>
    <scope>NUCLEOTIDE SEQUENCE [LARGE SCALE GENOMIC DNA]</scope>
    <source>
        <strain evidence="12">DSM 24997</strain>
    </source>
</reference>
<reference evidence="11 12" key="1">
    <citation type="journal article" date="2015" name="J. Biotechnol.">
        <title>Complete genome sequence of Paenibacillus beijingensis 7188(T) (=DSM 24997(T)), a novel rhizobacterium from jujube garden soil.</title>
        <authorList>
            <person name="Kwak Y."/>
            <person name="Shin J.H."/>
        </authorList>
    </citation>
    <scope>NUCLEOTIDE SEQUENCE [LARGE SCALE GENOMIC DNA]</scope>
    <source>
        <strain evidence="11 12">DSM 24997</strain>
    </source>
</reference>
<evidence type="ECO:0000256" key="7">
    <source>
        <dbReference type="ARBA" id="ARBA00022840"/>
    </source>
</evidence>
<dbReference type="InterPro" id="IPR016120">
    <property type="entry name" value="Sig_transdc_His_kin_SpoOB"/>
</dbReference>
<dbReference type="PANTHER" id="PTHR40448:SF1">
    <property type="entry name" value="TWO-COMPONENT SENSOR HISTIDINE KINASE"/>
    <property type="match status" value="1"/>
</dbReference>
<evidence type="ECO:0000256" key="4">
    <source>
        <dbReference type="ARBA" id="ARBA00022679"/>
    </source>
</evidence>
<sequence>MNLLWNSLTVFVFLSIPQSLLNVTFGFLFLGIKPQLYWRRIAAFCFVSSLYVDLFFLTLPKWAHLINSLLSFYILFRLFFRSFSKKTALLIFAVTFIYTIITDLAVTTAASGFISYQAVIDGSPAVKMMVFWPGFAVTAILILLMSKYKYYPAKRIRFMFQNSSGSSSLPYVLLLVFIQLIVLSGMYMIRFVNAGNEDELQIFLGAGMISIVLVTYFMLRLLSRTSEEAVKKTEDVYVGDLVKMLTTVRGQRHDFLNHVQVMYSMLQLKKYNALREYMDELVDEVLSVSKASLDLEQLQTHPLAALIESKYETSVLRRIAFLFQVDITAGSCTFHPIRNIDLVRIAGNLIDNAFDEVLQLPECDRQVNLLITAKKGNLTLRMSNSCRFMTEEMKNRLFTPGYTTKQGNHSGLGLSIVAERVRFYNGSLTVDTEGDSIIFTIQLPYQHEQAG</sequence>
<dbReference type="STRING" id="1126833.VN24_17265"/>
<dbReference type="GO" id="GO:0000155">
    <property type="term" value="F:phosphorelay sensor kinase activity"/>
    <property type="evidence" value="ECO:0007669"/>
    <property type="project" value="InterPro"/>
</dbReference>
<evidence type="ECO:0000313" key="12">
    <source>
        <dbReference type="Proteomes" id="UP000032633"/>
    </source>
</evidence>
<evidence type="ECO:0000256" key="9">
    <source>
        <dbReference type="SAM" id="Phobius"/>
    </source>
</evidence>
<dbReference type="SMART" id="SM00387">
    <property type="entry name" value="HATPase_c"/>
    <property type="match status" value="1"/>
</dbReference>
<organism evidence="11 12">
    <name type="scientific">Paenibacillus beijingensis</name>
    <dbReference type="NCBI Taxonomy" id="1126833"/>
    <lineage>
        <taxon>Bacteria</taxon>
        <taxon>Bacillati</taxon>
        <taxon>Bacillota</taxon>
        <taxon>Bacilli</taxon>
        <taxon>Bacillales</taxon>
        <taxon>Paenibacillaceae</taxon>
        <taxon>Paenibacillus</taxon>
    </lineage>
</organism>
<dbReference type="EMBL" id="CP011058">
    <property type="protein sequence ID" value="AJY75982.1"/>
    <property type="molecule type" value="Genomic_DNA"/>
</dbReference>
<dbReference type="PATRIC" id="fig|1126833.4.peg.3790"/>
<dbReference type="Pfam" id="PF02518">
    <property type="entry name" value="HATPase_c"/>
    <property type="match status" value="1"/>
</dbReference>
<dbReference type="KEGG" id="pbj:VN24_17265"/>
<dbReference type="InterPro" id="IPR004358">
    <property type="entry name" value="Sig_transdc_His_kin-like_C"/>
</dbReference>
<dbReference type="PRINTS" id="PR00344">
    <property type="entry name" value="BCTRLSENSOR"/>
</dbReference>
<dbReference type="Gene3D" id="3.30.565.10">
    <property type="entry name" value="Histidine kinase-like ATPase, C-terminal domain"/>
    <property type="match status" value="1"/>
</dbReference>
<dbReference type="SUPFAM" id="SSF55874">
    <property type="entry name" value="ATPase domain of HSP90 chaperone/DNA topoisomerase II/histidine kinase"/>
    <property type="match status" value="1"/>
</dbReference>
<dbReference type="InterPro" id="IPR005467">
    <property type="entry name" value="His_kinase_dom"/>
</dbReference>
<dbReference type="HOGENOM" id="CLU_612403_0_0_9"/>
<feature type="domain" description="Histidine kinase" evidence="10">
    <location>
        <begin position="342"/>
        <end position="447"/>
    </location>
</feature>
<evidence type="ECO:0000256" key="6">
    <source>
        <dbReference type="ARBA" id="ARBA00022777"/>
    </source>
</evidence>
<dbReference type="Proteomes" id="UP000032633">
    <property type="component" value="Chromosome"/>
</dbReference>
<protein>
    <recommendedName>
        <fullName evidence="2">histidine kinase</fullName>
        <ecNumber evidence="2">2.7.13.3</ecNumber>
    </recommendedName>
</protein>
<keyword evidence="9" id="KW-0472">Membrane</keyword>
<evidence type="ECO:0000256" key="5">
    <source>
        <dbReference type="ARBA" id="ARBA00022741"/>
    </source>
</evidence>